<dbReference type="Proteomes" id="UP000426246">
    <property type="component" value="Chromosome"/>
</dbReference>
<dbReference type="GO" id="GO:0009847">
    <property type="term" value="P:spore germination"/>
    <property type="evidence" value="ECO:0007669"/>
    <property type="project" value="InterPro"/>
</dbReference>
<proteinExistence type="predicted"/>
<dbReference type="OrthoDB" id="2380240at2"/>
<accession>A0A6B8RPI8</accession>
<name>A0A6B8RPI8_9BACL</name>
<keyword evidence="3" id="KW-1185">Reference proteome</keyword>
<feature type="transmembrane region" description="Helical" evidence="1">
    <location>
        <begin position="47"/>
        <end position="66"/>
    </location>
</feature>
<dbReference type="KEGG" id="ppsc:EHS13_23960"/>
<dbReference type="Pfam" id="PF03845">
    <property type="entry name" value="Spore_permease"/>
    <property type="match status" value="1"/>
</dbReference>
<reference evidence="3" key="1">
    <citation type="submission" date="2018-11" db="EMBL/GenBank/DDBJ databases">
        <title>Complete genome sequence of Paenibacillus sp. ML311-T8.</title>
        <authorList>
            <person name="Nam Y.-D."/>
            <person name="Kang J."/>
            <person name="Chung W.-H."/>
            <person name="Park Y.S."/>
        </authorList>
    </citation>
    <scope>NUCLEOTIDE SEQUENCE [LARGE SCALE GENOMIC DNA]</scope>
    <source>
        <strain evidence="3">ML311-T8</strain>
    </source>
</reference>
<evidence type="ECO:0000313" key="2">
    <source>
        <dbReference type="EMBL" id="QGQ97724.1"/>
    </source>
</evidence>
<keyword evidence="1" id="KW-0472">Membrane</keyword>
<dbReference type="GO" id="GO:0016020">
    <property type="term" value="C:membrane"/>
    <property type="evidence" value="ECO:0007669"/>
    <property type="project" value="InterPro"/>
</dbReference>
<keyword evidence="1" id="KW-0812">Transmembrane</keyword>
<dbReference type="EMBL" id="CP034235">
    <property type="protein sequence ID" value="QGQ97724.1"/>
    <property type="molecule type" value="Genomic_DNA"/>
</dbReference>
<dbReference type="InterPro" id="IPR004761">
    <property type="entry name" value="Spore_GerAB"/>
</dbReference>
<protein>
    <submittedName>
        <fullName evidence="2">Uncharacterized protein</fullName>
    </submittedName>
</protein>
<evidence type="ECO:0000313" key="3">
    <source>
        <dbReference type="Proteomes" id="UP000426246"/>
    </source>
</evidence>
<sequence>MTPMQGEVSKRYQLSPFLFFFLLYISVVDVGLLWFQRNLLNHAGVDSWISVGLTGISLHLIVWMIYKILYAAGNEKADLVTINRLSALVR</sequence>
<gene>
    <name evidence="2" type="ORF">EHS13_23960</name>
</gene>
<feature type="transmembrane region" description="Helical" evidence="1">
    <location>
        <begin position="12"/>
        <end position="35"/>
    </location>
</feature>
<dbReference type="AlphaFoldDB" id="A0A6B8RPI8"/>
<keyword evidence="1" id="KW-1133">Transmembrane helix</keyword>
<evidence type="ECO:0000256" key="1">
    <source>
        <dbReference type="SAM" id="Phobius"/>
    </source>
</evidence>
<organism evidence="2 3">
    <name type="scientific">Paenibacillus psychroresistens</name>
    <dbReference type="NCBI Taxonomy" id="1778678"/>
    <lineage>
        <taxon>Bacteria</taxon>
        <taxon>Bacillati</taxon>
        <taxon>Bacillota</taxon>
        <taxon>Bacilli</taxon>
        <taxon>Bacillales</taxon>
        <taxon>Paenibacillaceae</taxon>
        <taxon>Paenibacillus</taxon>
    </lineage>
</organism>